<dbReference type="GO" id="GO:0005763">
    <property type="term" value="C:mitochondrial small ribosomal subunit"/>
    <property type="evidence" value="ECO:0007669"/>
    <property type="project" value="InterPro"/>
</dbReference>
<dbReference type="EMBL" id="JAGPXD010000002">
    <property type="protein sequence ID" value="KAH7366986.1"/>
    <property type="molecule type" value="Genomic_DNA"/>
</dbReference>
<comment type="similarity">
    <text evidence="2">Belongs to the mitochondrion-specific ribosomal protein mS23 family.</text>
</comment>
<evidence type="ECO:0000256" key="3">
    <source>
        <dbReference type="ARBA" id="ARBA00022980"/>
    </source>
</evidence>
<dbReference type="InterPro" id="IPR016939">
    <property type="entry name" value="Ribosomal_mS23_fun"/>
</dbReference>
<organism evidence="8 9">
    <name type="scientific">Plectosphaerella cucumerina</name>
    <dbReference type="NCBI Taxonomy" id="40658"/>
    <lineage>
        <taxon>Eukaryota</taxon>
        <taxon>Fungi</taxon>
        <taxon>Dikarya</taxon>
        <taxon>Ascomycota</taxon>
        <taxon>Pezizomycotina</taxon>
        <taxon>Sordariomycetes</taxon>
        <taxon>Hypocreomycetidae</taxon>
        <taxon>Glomerellales</taxon>
        <taxon>Plectosphaerellaceae</taxon>
        <taxon>Plectosphaerella</taxon>
    </lineage>
</organism>
<evidence type="ECO:0000256" key="4">
    <source>
        <dbReference type="ARBA" id="ARBA00023128"/>
    </source>
</evidence>
<dbReference type="AlphaFoldDB" id="A0A8K0TK08"/>
<keyword evidence="9" id="KW-1185">Reference proteome</keyword>
<dbReference type="CDD" id="cd23701">
    <property type="entry name" value="At1g26750"/>
    <property type="match status" value="1"/>
</dbReference>
<evidence type="ECO:0000256" key="5">
    <source>
        <dbReference type="ARBA" id="ARBA00023274"/>
    </source>
</evidence>
<comment type="caution">
    <text evidence="8">The sequence shown here is derived from an EMBL/GenBank/DDBJ whole genome shotgun (WGS) entry which is preliminary data.</text>
</comment>
<evidence type="ECO:0000256" key="2">
    <source>
        <dbReference type="ARBA" id="ARBA00009864"/>
    </source>
</evidence>
<evidence type="ECO:0000256" key="6">
    <source>
        <dbReference type="ARBA" id="ARBA00035137"/>
    </source>
</evidence>
<evidence type="ECO:0000256" key="1">
    <source>
        <dbReference type="ARBA" id="ARBA00004173"/>
    </source>
</evidence>
<keyword evidence="4" id="KW-0496">Mitochondrion</keyword>
<dbReference type="GO" id="GO:0003735">
    <property type="term" value="F:structural constituent of ribosome"/>
    <property type="evidence" value="ECO:0007669"/>
    <property type="project" value="InterPro"/>
</dbReference>
<sequence>MKSRQVRPLRVYETLTQELANRIKPHYRVHEPAWYKVVNTIPPAEIATRPIPIRHKAVDHNVRRPKKIWMPQNIIYEEDELRSTFFKDHPWELARPRVVLENDGKDYQKVDWSKGVRQRGIPLSGECVVQRQLWLMHQGGKTKFEAYDIARREFYALRQEEEIEKRVQREEARHVGAYFGMNKNQISQVIEDKEYDIWKNWAKDEVVRVDAARSSAYADFGPDPEAAEATLVEEVEGASAP</sequence>
<evidence type="ECO:0000256" key="7">
    <source>
        <dbReference type="ARBA" id="ARBA00035421"/>
    </source>
</evidence>
<dbReference type="PANTHER" id="PTHR37799:SF1">
    <property type="entry name" value="SMALL RIBOSOMAL SUBUNIT PROTEIN MS23"/>
    <property type="match status" value="1"/>
</dbReference>
<dbReference type="OrthoDB" id="5542239at2759"/>
<protein>
    <recommendedName>
        <fullName evidence="6">Small ribosomal subunit protein mS23</fullName>
    </recommendedName>
    <alternativeName>
        <fullName evidence="7">37S ribosomal protein S25, mitochondrial</fullName>
    </alternativeName>
</protein>
<name>A0A8K0TK08_9PEZI</name>
<proteinExistence type="inferred from homology"/>
<accession>A0A8K0TK08</accession>
<keyword evidence="3 8" id="KW-0689">Ribosomal protein</keyword>
<dbReference type="PANTHER" id="PTHR37799">
    <property type="entry name" value="37S RIBOSOMAL PROTEIN S25, MITOCHONDRIAL"/>
    <property type="match status" value="1"/>
</dbReference>
<evidence type="ECO:0000313" key="8">
    <source>
        <dbReference type="EMBL" id="KAH7366986.1"/>
    </source>
</evidence>
<gene>
    <name evidence="8" type="ORF">B0T11DRAFT_274490</name>
</gene>
<keyword evidence="5" id="KW-0687">Ribonucleoprotein</keyword>
<comment type="subcellular location">
    <subcellularLocation>
        <location evidence="1">Mitochondrion</location>
    </subcellularLocation>
</comment>
<dbReference type="Proteomes" id="UP000813385">
    <property type="component" value="Unassembled WGS sequence"/>
</dbReference>
<evidence type="ECO:0000313" key="9">
    <source>
        <dbReference type="Proteomes" id="UP000813385"/>
    </source>
</evidence>
<reference evidence="8" key="1">
    <citation type="journal article" date="2021" name="Nat. Commun.">
        <title>Genetic determinants of endophytism in the Arabidopsis root mycobiome.</title>
        <authorList>
            <person name="Mesny F."/>
            <person name="Miyauchi S."/>
            <person name="Thiergart T."/>
            <person name="Pickel B."/>
            <person name="Atanasova L."/>
            <person name="Karlsson M."/>
            <person name="Huettel B."/>
            <person name="Barry K.W."/>
            <person name="Haridas S."/>
            <person name="Chen C."/>
            <person name="Bauer D."/>
            <person name="Andreopoulos W."/>
            <person name="Pangilinan J."/>
            <person name="LaButti K."/>
            <person name="Riley R."/>
            <person name="Lipzen A."/>
            <person name="Clum A."/>
            <person name="Drula E."/>
            <person name="Henrissat B."/>
            <person name="Kohler A."/>
            <person name="Grigoriev I.V."/>
            <person name="Martin F.M."/>
            <person name="Hacquard S."/>
        </authorList>
    </citation>
    <scope>NUCLEOTIDE SEQUENCE</scope>
    <source>
        <strain evidence="8">MPI-CAGE-AT-0016</strain>
    </source>
</reference>
<dbReference type="Pfam" id="PF13741">
    <property type="entry name" value="MRP-S25"/>
    <property type="match status" value="1"/>
</dbReference>
<dbReference type="InterPro" id="IPR059242">
    <property type="entry name" value="mS23_dom"/>
</dbReference>